<evidence type="ECO:0000256" key="6">
    <source>
        <dbReference type="SAM" id="Phobius"/>
    </source>
</evidence>
<organism evidence="7 8">
    <name type="scientific">Xenorhabdus beddingii</name>
    <dbReference type="NCBI Taxonomy" id="40578"/>
    <lineage>
        <taxon>Bacteria</taxon>
        <taxon>Pseudomonadati</taxon>
        <taxon>Pseudomonadota</taxon>
        <taxon>Gammaproteobacteria</taxon>
        <taxon>Enterobacterales</taxon>
        <taxon>Morganellaceae</taxon>
        <taxon>Xenorhabdus</taxon>
    </lineage>
</organism>
<gene>
    <name evidence="7" type="ORF">Xbed_01833</name>
</gene>
<keyword evidence="5 6" id="KW-0472">Membrane</keyword>
<proteinExistence type="inferred from homology"/>
<feature type="transmembrane region" description="Helical" evidence="6">
    <location>
        <begin position="173"/>
        <end position="193"/>
    </location>
</feature>
<comment type="caution">
    <text evidence="7">The sequence shown here is derived from an EMBL/GenBank/DDBJ whole genome shotgun (WGS) entry which is preliminary data.</text>
</comment>
<dbReference type="RefSeq" id="WP_086112616.1">
    <property type="nucleotide sequence ID" value="NZ_CAWNHF010000024.1"/>
</dbReference>
<dbReference type="EMBL" id="MUBK01000012">
    <property type="protein sequence ID" value="OTA20117.1"/>
    <property type="molecule type" value="Genomic_DNA"/>
</dbReference>
<evidence type="ECO:0000256" key="3">
    <source>
        <dbReference type="ARBA" id="ARBA00022692"/>
    </source>
</evidence>
<feature type="transmembrane region" description="Helical" evidence="6">
    <location>
        <begin position="43"/>
        <end position="62"/>
    </location>
</feature>
<comment type="subcellular location">
    <subcellularLocation>
        <location evidence="1">Membrane</location>
        <topology evidence="1">Multi-pass membrane protein</topology>
    </subcellularLocation>
</comment>
<evidence type="ECO:0000256" key="1">
    <source>
        <dbReference type="ARBA" id="ARBA00004141"/>
    </source>
</evidence>
<evidence type="ECO:0000256" key="5">
    <source>
        <dbReference type="ARBA" id="ARBA00023136"/>
    </source>
</evidence>
<dbReference type="Pfam" id="PF07947">
    <property type="entry name" value="YhhN"/>
    <property type="match status" value="1"/>
</dbReference>
<evidence type="ECO:0000256" key="4">
    <source>
        <dbReference type="ARBA" id="ARBA00022989"/>
    </source>
</evidence>
<dbReference type="InterPro" id="IPR012506">
    <property type="entry name" value="TMEM86B-like"/>
</dbReference>
<dbReference type="PANTHER" id="PTHR31885:SF6">
    <property type="entry name" value="GH04784P"/>
    <property type="match status" value="1"/>
</dbReference>
<keyword evidence="3 6" id="KW-0812">Transmembrane</keyword>
<evidence type="ECO:0000256" key="2">
    <source>
        <dbReference type="ARBA" id="ARBA00007375"/>
    </source>
</evidence>
<evidence type="ECO:0000313" key="7">
    <source>
        <dbReference type="EMBL" id="OTA20117.1"/>
    </source>
</evidence>
<reference evidence="7 8" key="1">
    <citation type="submission" date="2017-01" db="EMBL/GenBank/DDBJ databases">
        <title>Deconstructing symbiosis and pathogenesis requirements using a combined genomic-metabolomic approach.</title>
        <authorList>
            <person name="Tobias N.J."/>
            <person name="Wolff H."/>
            <person name="Djahanschiri B."/>
            <person name="Ebersberger I."/>
            <person name="Bode H.B."/>
        </authorList>
    </citation>
    <scope>NUCLEOTIDE SEQUENCE [LARGE SCALE GENOMIC DNA]</scope>
    <source>
        <strain evidence="7 8">DSM 4764</strain>
    </source>
</reference>
<dbReference type="GO" id="GO:0016787">
    <property type="term" value="F:hydrolase activity"/>
    <property type="evidence" value="ECO:0007669"/>
    <property type="project" value="TreeGrafter"/>
</dbReference>
<accession>A0A1Y2SQY2</accession>
<dbReference type="AlphaFoldDB" id="A0A1Y2SQY2"/>
<comment type="similarity">
    <text evidence="2">Belongs to the TMEM86 family.</text>
</comment>
<dbReference type="OrthoDB" id="5592477at2"/>
<sequence>MSSNNCSPQHGLHNKIRLLYTLLSASAIAGVLLSASVNPSWSWLHYLTKPTATVLLVFWVLLIREPVSIRYRNAIAFGLAFAVGGDLFLMLPQDYFLAGLFCFLLTHCAYIYALCCDSVYISDVKNNHFSSKFIILRTIVIIFAVFILFVIIAFLILIGLWNNLPDGMKIPVAIYAVILAIFAHPPIGFKVTFQALPLFMTLICK</sequence>
<keyword evidence="8" id="KW-1185">Reference proteome</keyword>
<dbReference type="PANTHER" id="PTHR31885">
    <property type="entry name" value="GH04784P"/>
    <property type="match status" value="1"/>
</dbReference>
<feature type="transmembrane region" description="Helical" evidence="6">
    <location>
        <begin position="97"/>
        <end position="122"/>
    </location>
</feature>
<protein>
    <recommendedName>
        <fullName evidence="9">Lysoplasmalogenase</fullName>
    </recommendedName>
</protein>
<name>A0A1Y2SQY2_9GAMM</name>
<feature type="transmembrane region" description="Helical" evidence="6">
    <location>
        <begin position="74"/>
        <end position="91"/>
    </location>
</feature>
<keyword evidence="4 6" id="KW-1133">Transmembrane helix</keyword>
<dbReference type="GO" id="GO:0016020">
    <property type="term" value="C:membrane"/>
    <property type="evidence" value="ECO:0007669"/>
    <property type="project" value="UniProtKB-SubCell"/>
</dbReference>
<feature type="transmembrane region" description="Helical" evidence="6">
    <location>
        <begin position="18"/>
        <end position="37"/>
    </location>
</feature>
<dbReference type="Proteomes" id="UP000194204">
    <property type="component" value="Unassembled WGS sequence"/>
</dbReference>
<evidence type="ECO:0008006" key="9">
    <source>
        <dbReference type="Google" id="ProtNLM"/>
    </source>
</evidence>
<feature type="transmembrane region" description="Helical" evidence="6">
    <location>
        <begin position="134"/>
        <end position="161"/>
    </location>
</feature>
<evidence type="ECO:0000313" key="8">
    <source>
        <dbReference type="Proteomes" id="UP000194204"/>
    </source>
</evidence>